<evidence type="ECO:0000313" key="1">
    <source>
        <dbReference type="EMBL" id="KKK64327.1"/>
    </source>
</evidence>
<name>A0A0F8X5C0_9ZZZZ</name>
<reference evidence="1" key="1">
    <citation type="journal article" date="2015" name="Nature">
        <title>Complex archaea that bridge the gap between prokaryotes and eukaryotes.</title>
        <authorList>
            <person name="Spang A."/>
            <person name="Saw J.H."/>
            <person name="Jorgensen S.L."/>
            <person name="Zaremba-Niedzwiedzka K."/>
            <person name="Martijn J."/>
            <person name="Lind A.E."/>
            <person name="van Eijk R."/>
            <person name="Schleper C."/>
            <person name="Guy L."/>
            <person name="Ettema T.J."/>
        </authorList>
    </citation>
    <scope>NUCLEOTIDE SEQUENCE</scope>
</reference>
<dbReference type="AlphaFoldDB" id="A0A0F8X5C0"/>
<comment type="caution">
    <text evidence="1">The sequence shown here is derived from an EMBL/GenBank/DDBJ whole genome shotgun (WGS) entry which is preliminary data.</text>
</comment>
<feature type="non-terminal residue" evidence="1">
    <location>
        <position position="39"/>
    </location>
</feature>
<accession>A0A0F8X5C0</accession>
<sequence length="39" mass="4416">MTVLQDRWCETCGRERQHIIAYGNVLVITAPTNGGRQVE</sequence>
<dbReference type="EMBL" id="LAZR01061069">
    <property type="protein sequence ID" value="KKK64327.1"/>
    <property type="molecule type" value="Genomic_DNA"/>
</dbReference>
<protein>
    <submittedName>
        <fullName evidence="1">Uncharacterized protein</fullName>
    </submittedName>
</protein>
<organism evidence="1">
    <name type="scientific">marine sediment metagenome</name>
    <dbReference type="NCBI Taxonomy" id="412755"/>
    <lineage>
        <taxon>unclassified sequences</taxon>
        <taxon>metagenomes</taxon>
        <taxon>ecological metagenomes</taxon>
    </lineage>
</organism>
<gene>
    <name evidence="1" type="ORF">LCGC14_2985340</name>
</gene>
<proteinExistence type="predicted"/>